<feature type="disulfide bond" evidence="1">
    <location>
        <begin position="109"/>
        <end position="118"/>
    </location>
</feature>
<dbReference type="Proteomes" id="UP001558652">
    <property type="component" value="Unassembled WGS sequence"/>
</dbReference>
<keyword evidence="3" id="KW-0812">Transmembrane</keyword>
<feature type="domain" description="EGF-like" evidence="4">
    <location>
        <begin position="85"/>
        <end position="119"/>
    </location>
</feature>
<feature type="disulfide bond" evidence="1">
    <location>
        <begin position="275"/>
        <end position="285"/>
    </location>
</feature>
<keyword evidence="1" id="KW-1015">Disulfide bond</keyword>
<feature type="disulfide bond" evidence="1">
    <location>
        <begin position="343"/>
        <end position="352"/>
    </location>
</feature>
<dbReference type="Pfam" id="PF00008">
    <property type="entry name" value="EGF"/>
    <property type="match status" value="1"/>
</dbReference>
<dbReference type="PROSITE" id="PS00022">
    <property type="entry name" value="EGF_1"/>
    <property type="match status" value="5"/>
</dbReference>
<feature type="disulfide bond" evidence="1">
    <location>
        <begin position="256"/>
        <end position="265"/>
    </location>
</feature>
<dbReference type="SUPFAM" id="SSF57196">
    <property type="entry name" value="EGF/Laminin"/>
    <property type="match status" value="4"/>
</dbReference>
<feature type="domain" description="EGF-like" evidence="4">
    <location>
        <begin position="153"/>
        <end position="189"/>
    </location>
</feature>
<dbReference type="SMART" id="SM00181">
    <property type="entry name" value="EGF"/>
    <property type="match status" value="7"/>
</dbReference>
<feature type="disulfide bond" evidence="1">
    <location>
        <begin position="179"/>
        <end position="188"/>
    </location>
</feature>
<proteinExistence type="predicted"/>
<dbReference type="EMBL" id="JBFDAA010000020">
    <property type="protein sequence ID" value="KAL1115237.1"/>
    <property type="molecule type" value="Genomic_DNA"/>
</dbReference>
<feature type="domain" description="EGF-like" evidence="4">
    <location>
        <begin position="48"/>
        <end position="84"/>
    </location>
</feature>
<dbReference type="Gene3D" id="2.10.25.10">
    <property type="entry name" value="Laminin"/>
    <property type="match status" value="6"/>
</dbReference>
<feature type="disulfide bond" evidence="1">
    <location>
        <begin position="157"/>
        <end position="167"/>
    </location>
</feature>
<evidence type="ECO:0000256" key="2">
    <source>
        <dbReference type="SAM" id="MobiDB-lite"/>
    </source>
</evidence>
<reference evidence="5 6" key="1">
    <citation type="submission" date="2024-07" db="EMBL/GenBank/DDBJ databases">
        <title>Chromosome-level genome assembly of the water stick insect Ranatra chinensis (Heteroptera: Nepidae).</title>
        <authorList>
            <person name="Liu X."/>
        </authorList>
    </citation>
    <scope>NUCLEOTIDE SEQUENCE [LARGE SCALE GENOMIC DNA]</scope>
    <source>
        <strain evidence="5">Cailab_2021Rc</strain>
        <tissue evidence="5">Muscle</tissue>
    </source>
</reference>
<dbReference type="InterPro" id="IPR050906">
    <property type="entry name" value="Notch_signaling"/>
</dbReference>
<keyword evidence="3" id="KW-0472">Membrane</keyword>
<organism evidence="5 6">
    <name type="scientific">Ranatra chinensis</name>
    <dbReference type="NCBI Taxonomy" id="642074"/>
    <lineage>
        <taxon>Eukaryota</taxon>
        <taxon>Metazoa</taxon>
        <taxon>Ecdysozoa</taxon>
        <taxon>Arthropoda</taxon>
        <taxon>Hexapoda</taxon>
        <taxon>Insecta</taxon>
        <taxon>Pterygota</taxon>
        <taxon>Neoptera</taxon>
        <taxon>Paraneoptera</taxon>
        <taxon>Hemiptera</taxon>
        <taxon>Heteroptera</taxon>
        <taxon>Panheteroptera</taxon>
        <taxon>Nepomorpha</taxon>
        <taxon>Nepidae</taxon>
        <taxon>Ranatrinae</taxon>
        <taxon>Ranatra</taxon>
    </lineage>
</organism>
<dbReference type="PROSITE" id="PS01186">
    <property type="entry name" value="EGF_2"/>
    <property type="match status" value="2"/>
</dbReference>
<feature type="domain" description="EGF-like" evidence="4">
    <location>
        <begin position="315"/>
        <end position="353"/>
    </location>
</feature>
<evidence type="ECO:0000256" key="3">
    <source>
        <dbReference type="SAM" id="Phobius"/>
    </source>
</evidence>
<keyword evidence="1" id="KW-0245">EGF-like domain</keyword>
<feature type="disulfide bond" evidence="1">
    <location>
        <begin position="74"/>
        <end position="83"/>
    </location>
</feature>
<sequence length="536" mass="56679">MASKSRNMFYQNKKQETTKIDTGNFPLASRPSGCLCPPEWTGAKCETPVKVCDGLCLNGGTCNNSQPGRTHCTCPPRFTGLWCEHCPELECQNGGICLRDPDGRPVCNCTAGFHGSHCHKSNCDNYCVHGICTLTSTGPVCECENGYSGKRCEHDGCEGYCQNAGTCLRTGGREVTCVCPPLTSGRRCQVDLCRCWCPPGDVACPCPGPPPPDCNSAPASDPCYPHRCRNNGTCLVLGTDLPAAPVTSPTVTLCKCLEEWGGTECEVYVGRPNACTNHCLHGGICTLVRNTTLCTCLPECNSNDVIGWQGQRCEENVSCKNFCFNGGACTEATQPDSRPTCRCPAGFTGVRCKTRLRSPVQPSADNDEGGASPSASGEANAGGNMAVLAVSVFLLLMLLAVIGFAYYIVRRRRSGSDAFSHVRMQENVEISNPMYEGHDAEDDDDDAGDFVIDAGSDSVSCPLGNFGNPVYDSLYNSGIGGGAGLASSGVPAGSLEAIIGGGVGGGANEEKKGLLQAEEYKARHHPLASPDSREKL</sequence>
<dbReference type="AlphaFoldDB" id="A0ABD0XVD2"/>
<evidence type="ECO:0000313" key="5">
    <source>
        <dbReference type="EMBL" id="KAL1115237.1"/>
    </source>
</evidence>
<keyword evidence="3" id="KW-1133">Transmembrane helix</keyword>
<feature type="transmembrane region" description="Helical" evidence="3">
    <location>
        <begin position="385"/>
        <end position="409"/>
    </location>
</feature>
<protein>
    <recommendedName>
        <fullName evidence="4">EGF-like domain-containing protein</fullName>
    </recommendedName>
</protein>
<comment type="caution">
    <text evidence="1">Lacks conserved residue(s) required for the propagation of feature annotation.</text>
</comment>
<evidence type="ECO:0000313" key="6">
    <source>
        <dbReference type="Proteomes" id="UP001558652"/>
    </source>
</evidence>
<feature type="domain" description="EGF-like" evidence="4">
    <location>
        <begin position="219"/>
        <end position="266"/>
    </location>
</feature>
<feature type="domain" description="EGF-like" evidence="4">
    <location>
        <begin position="271"/>
        <end position="314"/>
    </location>
</feature>
<comment type="caution">
    <text evidence="5">The sequence shown here is derived from an EMBL/GenBank/DDBJ whole genome shotgun (WGS) entry which is preliminary data.</text>
</comment>
<evidence type="ECO:0000259" key="4">
    <source>
        <dbReference type="PROSITE" id="PS50026"/>
    </source>
</evidence>
<evidence type="ECO:0000256" key="1">
    <source>
        <dbReference type="PROSITE-ProRule" id="PRU00076"/>
    </source>
</evidence>
<feature type="region of interest" description="Disordered" evidence="2">
    <location>
        <begin position="359"/>
        <end position="379"/>
    </location>
</feature>
<gene>
    <name evidence="5" type="ORF">AAG570_007268</name>
</gene>
<accession>A0ABD0XVD2</accession>
<dbReference type="InterPro" id="IPR000742">
    <property type="entry name" value="EGF"/>
</dbReference>
<name>A0ABD0XVD2_9HEMI</name>
<dbReference type="PANTHER" id="PTHR24044">
    <property type="entry name" value="NOTCH LIGAND FAMILY MEMBER"/>
    <property type="match status" value="1"/>
</dbReference>
<dbReference type="PROSITE" id="PS50026">
    <property type="entry name" value="EGF_3"/>
    <property type="match status" value="6"/>
</dbReference>
<dbReference type="PANTHER" id="PTHR24044:SF417">
    <property type="entry name" value="WEARY, ISOFORM B"/>
    <property type="match status" value="1"/>
</dbReference>
<feature type="disulfide bond" evidence="1">
    <location>
        <begin position="319"/>
        <end position="329"/>
    </location>
</feature>
<keyword evidence="6" id="KW-1185">Reference proteome</keyword>
<feature type="disulfide bond" evidence="1">
    <location>
        <begin position="52"/>
        <end position="62"/>
    </location>
</feature>